<reference evidence="2 3" key="1">
    <citation type="journal article" date="2017" name="G3 (Bethesda)">
        <title>The Physical Genome Mapping of Anopheles albimanus Corrected Scaffold Misassemblies and Identified Interarm Rearrangements in Genus Anopheles.</title>
        <authorList>
            <person name="Artemov G.N."/>
            <person name="Peery A.N."/>
            <person name="Jiang X."/>
            <person name="Tu Z."/>
            <person name="Stegniy V.N."/>
            <person name="Sharakhova M.V."/>
            <person name="Sharakhov I.V."/>
        </authorList>
    </citation>
    <scope>NUCLEOTIDE SEQUENCE [LARGE SCALE GENOMIC DNA]</scope>
    <source>
        <strain evidence="2 3">ALBI9_A</strain>
    </source>
</reference>
<feature type="region of interest" description="Disordered" evidence="1">
    <location>
        <begin position="670"/>
        <end position="695"/>
    </location>
</feature>
<sequence>MPRNARAKGSSIPKKTGGKHGQSVSSAGFCDTFRALQVETDHQLTSTSNIGVGSPQDIIAKRLEEESLSSFLPSISNRPYDNRSEQHSMHEKGASSRARTGKRKGLSEFIKPEVLVEYVVADRMQEEHQQHRQHRAAFVSHHSHPPHYIDDCNGDDLDSARRRNDHQQEEEIINLSDGEDTVIDISSPRPNGHEDMEMFSHVEEGQDDYEQDDGEETEPEIADDDEDDEDEEDDNAEESYGEAEEQQMDEEVDEEEDVELVEEEEEEDADQMEDDDDVVIDISDSDDRQEVQRKLKLQHLMLQKRQKQQQQASRRTGGITLDRETIEMIETSTINTKGYSYVAPNLLSSKVTNKNKFIPIHNTRPSDRLIKRLASKPRVSPPDRGSVTSHGNGSVASSVSSKAPNRSTSHNGADVEYRGTCHTDRLGAQTTKSIEYSSSMEESTSSGIGRSKSSKSSLSMSGGGSPERVIVIEDDDETEVTTTQHIVPAIQPDITRQQLEADDNVSPVATVDDASSMAAVPAPMSTTEQADALHTVQESSEYIQELVEENVESTEAIDEIVSDFEGEENEEELEEVKKEQEEQEVEPQQDDLCGATNPTHHQWRHSSEPESPAANLPLPIASLIKQESNNNNLLARKIERTEIVEVLQYDNRIESEGKEQSFNSDTFVEQSMVSPEHVRTQEGASPPQSPKQRKRKFVNLQPSIELEDTSTNSPLAALEQQKDSPGATAALSDNELECGFKGLDADDIFRGYNEDISNCLFRGYMPDTKEVYRLRLPSIYADLQPPPAKRGRIARRREEVCSRADLLRHECLRKLQPPSYTYTRSYNRRQVTAF</sequence>
<accession>A0A182FHR8</accession>
<dbReference type="EnsemblMetazoa" id="AALB006061-RA">
    <property type="protein sequence ID" value="AALB006061-PA"/>
    <property type="gene ID" value="AALB006061"/>
</dbReference>
<dbReference type="AlphaFoldDB" id="A0A182FHR8"/>
<feature type="region of interest" description="Disordered" evidence="1">
    <location>
        <begin position="131"/>
        <end position="279"/>
    </location>
</feature>
<feature type="compositionally biased region" description="Acidic residues" evidence="1">
    <location>
        <begin position="205"/>
        <end position="279"/>
    </location>
</feature>
<feature type="compositionally biased region" description="Acidic residues" evidence="1">
    <location>
        <begin position="170"/>
        <end position="182"/>
    </location>
</feature>
<feature type="compositionally biased region" description="Basic residues" evidence="1">
    <location>
        <begin position="131"/>
        <end position="145"/>
    </location>
</feature>
<keyword evidence="3" id="KW-1185">Reference proteome</keyword>
<feature type="compositionally biased region" description="Low complexity" evidence="1">
    <location>
        <begin position="433"/>
        <end position="460"/>
    </location>
</feature>
<organism evidence="2 3">
    <name type="scientific">Anopheles albimanus</name>
    <name type="common">New world malaria mosquito</name>
    <dbReference type="NCBI Taxonomy" id="7167"/>
    <lineage>
        <taxon>Eukaryota</taxon>
        <taxon>Metazoa</taxon>
        <taxon>Ecdysozoa</taxon>
        <taxon>Arthropoda</taxon>
        <taxon>Hexapoda</taxon>
        <taxon>Insecta</taxon>
        <taxon>Pterygota</taxon>
        <taxon>Neoptera</taxon>
        <taxon>Endopterygota</taxon>
        <taxon>Diptera</taxon>
        <taxon>Nematocera</taxon>
        <taxon>Culicoidea</taxon>
        <taxon>Culicidae</taxon>
        <taxon>Anophelinae</taxon>
        <taxon>Anopheles</taxon>
    </lineage>
</organism>
<feature type="region of interest" description="Disordered" evidence="1">
    <location>
        <begin position="74"/>
        <end position="104"/>
    </location>
</feature>
<protein>
    <submittedName>
        <fullName evidence="2">Uncharacterized protein</fullName>
    </submittedName>
</protein>
<proteinExistence type="predicted"/>
<name>A0A182FHR8_ANOAL</name>
<feature type="compositionally biased region" description="Basic and acidic residues" evidence="1">
    <location>
        <begin position="158"/>
        <end position="169"/>
    </location>
</feature>
<feature type="compositionally biased region" description="Polar residues" evidence="1">
    <location>
        <begin position="386"/>
        <end position="411"/>
    </location>
</feature>
<dbReference type="Proteomes" id="UP000069272">
    <property type="component" value="Chromosome 3L"/>
</dbReference>
<feature type="compositionally biased region" description="Basic and acidic residues" evidence="1">
    <location>
        <begin position="80"/>
        <end position="94"/>
    </location>
</feature>
<feature type="region of interest" description="Disordered" evidence="1">
    <location>
        <begin position="1"/>
        <end position="26"/>
    </location>
</feature>
<feature type="compositionally biased region" description="Basic and acidic residues" evidence="1">
    <location>
        <begin position="413"/>
        <end position="425"/>
    </location>
</feature>
<feature type="compositionally biased region" description="Basic and acidic residues" evidence="1">
    <location>
        <begin position="191"/>
        <end position="204"/>
    </location>
</feature>
<evidence type="ECO:0000313" key="3">
    <source>
        <dbReference type="Proteomes" id="UP000069272"/>
    </source>
</evidence>
<evidence type="ECO:0000313" key="2">
    <source>
        <dbReference type="EnsemblMetazoa" id="AALB006061-PA"/>
    </source>
</evidence>
<evidence type="ECO:0000256" key="1">
    <source>
        <dbReference type="SAM" id="MobiDB-lite"/>
    </source>
</evidence>
<reference evidence="2" key="2">
    <citation type="submission" date="2022-08" db="UniProtKB">
        <authorList>
            <consortium name="EnsemblMetazoa"/>
        </authorList>
    </citation>
    <scope>IDENTIFICATION</scope>
    <source>
        <strain evidence="2">STECLA/ALBI9_A</strain>
    </source>
</reference>
<dbReference type="VEuPathDB" id="VectorBase:AALB006061"/>
<feature type="region of interest" description="Disordered" evidence="1">
    <location>
        <begin position="375"/>
        <end position="466"/>
    </location>
</feature>
<feature type="region of interest" description="Disordered" evidence="1">
    <location>
        <begin position="572"/>
        <end position="615"/>
    </location>
</feature>
<dbReference type="VEuPathDB" id="VectorBase:AALB20_032876"/>